<dbReference type="Proteomes" id="UP000308133">
    <property type="component" value="Unassembled WGS sequence"/>
</dbReference>
<gene>
    <name evidence="2" type="ORF">C1H76_5675</name>
</gene>
<sequence length="44" mass="4747">MRLRSVISSANGNRTKPSPDPKQSQQYAEQYFITAGGATSSNSD</sequence>
<reference evidence="2 3" key="1">
    <citation type="submission" date="2018-02" db="EMBL/GenBank/DDBJ databases">
        <title>Draft genome sequences of Elsinoe sp., causing black scab on jojoba.</title>
        <authorList>
            <person name="Stodart B."/>
            <person name="Jeffress S."/>
            <person name="Ash G."/>
            <person name="Arun Chinnappa K."/>
        </authorList>
    </citation>
    <scope>NUCLEOTIDE SEQUENCE [LARGE SCALE GENOMIC DNA]</scope>
    <source>
        <strain evidence="2 3">Hillstone_2</strain>
    </source>
</reference>
<evidence type="ECO:0000313" key="2">
    <source>
        <dbReference type="EMBL" id="TKX22042.1"/>
    </source>
</evidence>
<comment type="caution">
    <text evidence="2">The sequence shown here is derived from an EMBL/GenBank/DDBJ whole genome shotgun (WGS) entry which is preliminary data.</text>
</comment>
<organism evidence="2 3">
    <name type="scientific">Elsinoe australis</name>
    <dbReference type="NCBI Taxonomy" id="40998"/>
    <lineage>
        <taxon>Eukaryota</taxon>
        <taxon>Fungi</taxon>
        <taxon>Dikarya</taxon>
        <taxon>Ascomycota</taxon>
        <taxon>Pezizomycotina</taxon>
        <taxon>Dothideomycetes</taxon>
        <taxon>Dothideomycetidae</taxon>
        <taxon>Myriangiales</taxon>
        <taxon>Elsinoaceae</taxon>
        <taxon>Elsinoe</taxon>
    </lineage>
</organism>
<name>A0A4V6DTU6_9PEZI</name>
<feature type="region of interest" description="Disordered" evidence="1">
    <location>
        <begin position="1"/>
        <end position="26"/>
    </location>
</feature>
<accession>A0A4V6DTU6</accession>
<dbReference type="AlphaFoldDB" id="A0A4V6DTU6"/>
<protein>
    <submittedName>
        <fullName evidence="2">Uncharacterized protein</fullName>
    </submittedName>
</protein>
<evidence type="ECO:0000256" key="1">
    <source>
        <dbReference type="SAM" id="MobiDB-lite"/>
    </source>
</evidence>
<proteinExistence type="predicted"/>
<evidence type="ECO:0000313" key="3">
    <source>
        <dbReference type="Proteomes" id="UP000308133"/>
    </source>
</evidence>
<dbReference type="EMBL" id="PTQR01000074">
    <property type="protein sequence ID" value="TKX22042.1"/>
    <property type="molecule type" value="Genomic_DNA"/>
</dbReference>